<feature type="domain" description="Amidase" evidence="1">
    <location>
        <begin position="32"/>
        <end position="429"/>
    </location>
</feature>
<evidence type="ECO:0000313" key="2">
    <source>
        <dbReference type="EMBL" id="MBX8643521.1"/>
    </source>
</evidence>
<accession>A0A8J7YW64</accession>
<dbReference type="Pfam" id="PF01425">
    <property type="entry name" value="Amidase"/>
    <property type="match status" value="1"/>
</dbReference>
<dbReference type="InterPro" id="IPR000120">
    <property type="entry name" value="Amidase"/>
</dbReference>
<dbReference type="GO" id="GO:0003824">
    <property type="term" value="F:catalytic activity"/>
    <property type="evidence" value="ECO:0007669"/>
    <property type="project" value="InterPro"/>
</dbReference>
<dbReference type="SUPFAM" id="SSF75304">
    <property type="entry name" value="Amidase signature (AS) enzymes"/>
    <property type="match status" value="1"/>
</dbReference>
<dbReference type="Proteomes" id="UP000750197">
    <property type="component" value="Unassembled WGS sequence"/>
</dbReference>
<reference evidence="2" key="1">
    <citation type="submission" date="2021-05" db="EMBL/GenBank/DDBJ databases">
        <title>Genomic insights into ecological role and evolution of a novel Thermoplasmata order Candidatus Sysuiplasmatales.</title>
        <authorList>
            <person name="Yuan Y."/>
        </authorList>
    </citation>
    <scope>NUCLEOTIDE SEQUENCE</scope>
    <source>
        <strain evidence="2">TUT19-bin139</strain>
    </source>
</reference>
<gene>
    <name evidence="2" type="ORF">KIY12_02160</name>
</gene>
<dbReference type="AlphaFoldDB" id="A0A8J7YW64"/>
<organism evidence="2 3">
    <name type="scientific">Candidatus Sysuiplasma superficiale</name>
    <dbReference type="NCBI Taxonomy" id="2823368"/>
    <lineage>
        <taxon>Archaea</taxon>
        <taxon>Methanobacteriati</taxon>
        <taxon>Thermoplasmatota</taxon>
        <taxon>Thermoplasmata</taxon>
        <taxon>Candidatus Sysuiplasmatales</taxon>
        <taxon>Candidatus Sysuiplasmataceae</taxon>
        <taxon>Candidatus Sysuiplasma</taxon>
    </lineage>
</organism>
<evidence type="ECO:0000259" key="1">
    <source>
        <dbReference type="Pfam" id="PF01425"/>
    </source>
</evidence>
<dbReference type="InterPro" id="IPR023631">
    <property type="entry name" value="Amidase_dom"/>
</dbReference>
<comment type="caution">
    <text evidence="2">The sequence shown here is derived from an EMBL/GenBank/DDBJ whole genome shotgun (WGS) entry which is preliminary data.</text>
</comment>
<dbReference type="EMBL" id="JAHEAC010000010">
    <property type="protein sequence ID" value="MBX8643521.1"/>
    <property type="molecule type" value="Genomic_DNA"/>
</dbReference>
<name>A0A8J7YW64_9ARCH</name>
<evidence type="ECO:0000313" key="3">
    <source>
        <dbReference type="Proteomes" id="UP000750197"/>
    </source>
</evidence>
<sequence>MQGFTGGKHPGSIGGRNTDSLNAFISFCRQEDAKDGVLSGISFGIKDNIAVKGERLTCASRYLANYVAPYDATVVSRLRAEGAVIAGKTNLDEFACGSSGENSAFGPTLNPLFPGKVPGGSSSGSGAAVASGMVDAAFGSDTGGSARCPAAFCNLAALKPTYGRISRHGLVDMSMSLETPAPIVPEGRTELLASVMDAVSGPDEHDQTTFGHSRTQCVKRLNDFEFQGADIAVPSNLLTLCSREVADAFSLSLSRLEKAGSRIHRFEFRNASMLLPAYYLIMYSEFSSAMQRFDGLKYGTRQGDSSSQEIALSSRSAFGREVRRRILLGTYITSLEGRSEWYARAQNARAEIREEMEGILSQHDMVVCPTMPVAPYSFGEKLADPLLMYATDVLTVTPNLCGVPAGCIPIGPGISIQFIGRKERDEEVLSAMHLFRGLS</sequence>
<dbReference type="PANTHER" id="PTHR11895">
    <property type="entry name" value="TRANSAMIDASE"/>
    <property type="match status" value="1"/>
</dbReference>
<proteinExistence type="predicted"/>
<protein>
    <submittedName>
        <fullName evidence="2">Asp-tRNA(Asn)/Glu-tRNA(Gln) amidotransferase subunit GatA</fullName>
    </submittedName>
</protein>
<dbReference type="InterPro" id="IPR036928">
    <property type="entry name" value="AS_sf"/>
</dbReference>
<dbReference type="PANTHER" id="PTHR11895:SF7">
    <property type="entry name" value="GLUTAMYL-TRNA(GLN) AMIDOTRANSFERASE SUBUNIT A, MITOCHONDRIAL"/>
    <property type="match status" value="1"/>
</dbReference>
<dbReference type="Gene3D" id="3.90.1300.10">
    <property type="entry name" value="Amidase signature (AS) domain"/>
    <property type="match status" value="1"/>
</dbReference>